<name>A0ABS7Y7X5_9BURK</name>
<comment type="caution">
    <text evidence="3">The sequence shown here is derived from an EMBL/GenBank/DDBJ whole genome shotgun (WGS) entry which is preliminary data.</text>
</comment>
<dbReference type="EMBL" id="JAHYBX010000001">
    <property type="protein sequence ID" value="MCA1854644.1"/>
    <property type="molecule type" value="Genomic_DNA"/>
</dbReference>
<protein>
    <submittedName>
        <fullName evidence="3">Uncharacterized protein</fullName>
    </submittedName>
</protein>
<keyword evidence="2" id="KW-0732">Signal</keyword>
<gene>
    <name evidence="3" type="ORF">LE190_01710</name>
</gene>
<dbReference type="RefSeq" id="WP_225237096.1">
    <property type="nucleotide sequence ID" value="NZ_JAHYBX010000001.1"/>
</dbReference>
<organism evidence="3 4">
    <name type="scientific">Massilia hydrophila</name>
    <dbReference type="NCBI Taxonomy" id="3044279"/>
    <lineage>
        <taxon>Bacteria</taxon>
        <taxon>Pseudomonadati</taxon>
        <taxon>Pseudomonadota</taxon>
        <taxon>Betaproteobacteria</taxon>
        <taxon>Burkholderiales</taxon>
        <taxon>Oxalobacteraceae</taxon>
        <taxon>Telluria group</taxon>
        <taxon>Massilia</taxon>
    </lineage>
</organism>
<evidence type="ECO:0000256" key="2">
    <source>
        <dbReference type="SAM" id="SignalP"/>
    </source>
</evidence>
<feature type="signal peptide" evidence="2">
    <location>
        <begin position="1"/>
        <end position="23"/>
    </location>
</feature>
<keyword evidence="4" id="KW-1185">Reference proteome</keyword>
<feature type="region of interest" description="Disordered" evidence="1">
    <location>
        <begin position="49"/>
        <end position="68"/>
    </location>
</feature>
<evidence type="ECO:0000313" key="4">
    <source>
        <dbReference type="Proteomes" id="UP001198602"/>
    </source>
</evidence>
<dbReference type="Proteomes" id="UP001198602">
    <property type="component" value="Unassembled WGS sequence"/>
</dbReference>
<sequence>MKPSKLFAAAFVALLLCATQAQAAEPEEHFLLTPALLAKLKAAAPDIRKLEKKDDEDGNEDERNNNLSAEAFARVLDKEPRAKAVLAKHGLSTREFALSTYAMLHAGMFVGLEPSMNKKQAADMLAGFTREQRANVALLRKTDMRAFGK</sequence>
<reference evidence="3 4" key="1">
    <citation type="submission" date="2021-07" db="EMBL/GenBank/DDBJ databases">
        <title>Characterization of Violacein-producing bacteria and related species.</title>
        <authorList>
            <person name="Wilson H.S."/>
            <person name="De Leon M.E."/>
        </authorList>
    </citation>
    <scope>NUCLEOTIDE SEQUENCE [LARGE SCALE GENOMIC DNA]</scope>
    <source>
        <strain evidence="3 4">HSC-2F05</strain>
    </source>
</reference>
<accession>A0ABS7Y7X5</accession>
<evidence type="ECO:0000313" key="3">
    <source>
        <dbReference type="EMBL" id="MCA1854644.1"/>
    </source>
</evidence>
<feature type="chain" id="PRO_5046859421" evidence="2">
    <location>
        <begin position="24"/>
        <end position="149"/>
    </location>
</feature>
<proteinExistence type="predicted"/>
<evidence type="ECO:0000256" key="1">
    <source>
        <dbReference type="SAM" id="MobiDB-lite"/>
    </source>
</evidence>